<gene>
    <name evidence="2" type="ORF">AEAE_0547</name>
</gene>
<evidence type="ECO:0000313" key="3">
    <source>
        <dbReference type="Proteomes" id="UP000228976"/>
    </source>
</evidence>
<reference evidence="2 3" key="1">
    <citation type="journal article" date="2017" name="BMC Genomics">
        <title>Comparative genomic and phylogenomic analyses of the Bifidobacteriaceae family.</title>
        <authorList>
            <person name="Lugli G.A."/>
            <person name="Milani C."/>
            <person name="Turroni F."/>
            <person name="Duranti S."/>
            <person name="Mancabelli L."/>
            <person name="Mangifesta M."/>
            <person name="Ferrario C."/>
            <person name="Modesto M."/>
            <person name="Mattarelli P."/>
            <person name="Jiri K."/>
            <person name="van Sinderen D."/>
            <person name="Ventura M."/>
        </authorList>
    </citation>
    <scope>NUCLEOTIDE SEQUENCE [LARGE SCALE GENOMIC DNA]</scope>
    <source>
        <strain evidence="2 3">LMG 21773</strain>
    </source>
</reference>
<dbReference type="AlphaFoldDB" id="A0A261FA79"/>
<feature type="region of interest" description="Disordered" evidence="1">
    <location>
        <begin position="1"/>
        <end position="29"/>
    </location>
</feature>
<keyword evidence="3" id="KW-1185">Reference proteome</keyword>
<sequence length="495" mass="54440">MSETTKPDHGWTPVSELSQPQLQVPDSLPGLHADENDLLRRCGQVWAQHVSKNLLRTSYYEAHEPLRSFGLTLPQRIRNDYTPLGWARKAVDMLADLCVLEGFVAPGKSNPFNLEEMASTTHLMGTVQRAIQTALIHGCSFITVGRDSNLQPLIRTATAESTAAVWDYQHDRVQACLAINDFDDEKNATGLILYLPGRTLSYAKDERGDWQITGQELIPNGLCAAFRLAYKPSQIKPFGRSRISRDAMGLIDGANRILLRTEANEEFYAYPKYLLLGTSPEFTQAADENALHMYMGRWNAISKDEDGDRPSIVQLSAAPMDPHLNMLKTWASMFASLMNIPAASLGVVSDANPTSADAVEAQRNDLIIEAKHACREFGEGILDAVRLAIMLDPSQQANLTELAQLQLDWVNPSMPATSMSADAFSKLATSIQGFGDSEVGWEKAGLSRAEIIRLRADQEKARARAMVEQLRLATAQTGSDNNATRPEAQQGQAAG</sequence>
<name>A0A261FA79_9BIFI</name>
<dbReference type="OrthoDB" id="1780383at2"/>
<proteinExistence type="predicted"/>
<dbReference type="Proteomes" id="UP000228976">
    <property type="component" value="Unassembled WGS sequence"/>
</dbReference>
<accession>A0A261FA79</accession>
<comment type="caution">
    <text evidence="2">The sequence shown here is derived from an EMBL/GenBank/DDBJ whole genome shotgun (WGS) entry which is preliminary data.</text>
</comment>
<protein>
    <submittedName>
        <fullName evidence="2">Phage portal protein, SPP1 Gp6-like</fullName>
    </submittedName>
</protein>
<dbReference type="InterPro" id="IPR021145">
    <property type="entry name" value="Portal_protein_SPP1_Gp6-like"/>
</dbReference>
<feature type="region of interest" description="Disordered" evidence="1">
    <location>
        <begin position="473"/>
        <end position="495"/>
    </location>
</feature>
<evidence type="ECO:0000256" key="1">
    <source>
        <dbReference type="SAM" id="MobiDB-lite"/>
    </source>
</evidence>
<organism evidence="2 3">
    <name type="scientific">Aeriscardovia aeriphila</name>
    <dbReference type="NCBI Taxonomy" id="218139"/>
    <lineage>
        <taxon>Bacteria</taxon>
        <taxon>Bacillati</taxon>
        <taxon>Actinomycetota</taxon>
        <taxon>Actinomycetes</taxon>
        <taxon>Bifidobacteriales</taxon>
        <taxon>Bifidobacteriaceae</taxon>
        <taxon>Aeriscardovia</taxon>
    </lineage>
</organism>
<feature type="compositionally biased region" description="Polar residues" evidence="1">
    <location>
        <begin position="474"/>
        <end position="495"/>
    </location>
</feature>
<dbReference type="Pfam" id="PF05133">
    <property type="entry name" value="SPP1_portal"/>
    <property type="match status" value="1"/>
</dbReference>
<dbReference type="RefSeq" id="WP_094689625.1">
    <property type="nucleotide sequence ID" value="NZ_JACBYZ010000001.1"/>
</dbReference>
<feature type="compositionally biased region" description="Polar residues" evidence="1">
    <location>
        <begin position="15"/>
        <end position="24"/>
    </location>
</feature>
<dbReference type="EMBL" id="MWWU01000002">
    <property type="protein sequence ID" value="OZG56059.1"/>
    <property type="molecule type" value="Genomic_DNA"/>
</dbReference>
<evidence type="ECO:0000313" key="2">
    <source>
        <dbReference type="EMBL" id="OZG56059.1"/>
    </source>
</evidence>